<organism evidence="1">
    <name type="scientific">Ophidiomyces ophidiicola</name>
    <dbReference type="NCBI Taxonomy" id="1387563"/>
    <lineage>
        <taxon>Eukaryota</taxon>
        <taxon>Fungi</taxon>
        <taxon>Dikarya</taxon>
        <taxon>Ascomycota</taxon>
        <taxon>Pezizomycotina</taxon>
        <taxon>Eurotiomycetes</taxon>
        <taxon>Eurotiomycetidae</taxon>
        <taxon>Onygenales</taxon>
        <taxon>Onygenaceae</taxon>
        <taxon>Ophidiomyces</taxon>
    </lineage>
</organism>
<name>A0ACB8UVX2_9EURO</name>
<dbReference type="EMBL" id="JALBCA010000051">
    <property type="protein sequence ID" value="KAI2386118.1"/>
    <property type="molecule type" value="Genomic_DNA"/>
</dbReference>
<accession>A0ACB8UVX2</accession>
<sequence length="696" mass="76178">MPLSVPPLSPSAKRRKPLHDRSASHTNELPPSPTLRLVMEKDSDDDANLYTTDPYPTKPEHILLPTPSNNRLSGPLTSNPVSSLFHRDQARDSSASTDFVSQIFPDDPGESVSELSTLVQEGNLSSFIWGGSENSSNTSVPPLVSPVIDEGDSVGSEKSDGGDRTPLPPLRTTIKSVPQGISTPDLSDSDSSSPNVVELGLTSSPNVIPLNTSSPNFMPIAPSTPYYVKESSSDSSLYSANTFGTARRYVRPQHQNPSFLDRESSQSQSLPSSPPSAILRSYRSASSLALSRGGSIQRSASASTGSGQSPIAECGVSVRYPVIRHPSATPSVVEPSSSLPPQSSRLRRFQLNRNLHLSVVPSECSAERELNSQISPLVDRTESTLQAKDNATGGRHSDFSIRLVAQSESDEGADTLSQLHPYLLRTKRSGSLSNHSMVSRLDSFRLMSRPGSSASTVLNTLPTWAKVYYRSGDPAFQFSALSLVEGSRPSTAASARPANFAPLDISRTRRPRKNTDTRLALPAIDTRDPRIHWVGGYQLAADNLARSPSRSPSREDLPPNWSPHLYPDHRIGSFQRSIWNPPSLDEAAEGIVSWRNVQIYLFCLGFLLPLTSTNQNHEAWFVAAFLPLPPRIYPAQFSTGQPDVERNFNNRVKHIDQIRYENARWWRRLNRCMTPVGLVIIATIVSAPLSPWHLGF</sequence>
<protein>
    <submittedName>
        <fullName evidence="1">Uncharacterized protein</fullName>
    </submittedName>
</protein>
<gene>
    <name evidence="1" type="ORF">LOY88_003720</name>
</gene>
<comment type="caution">
    <text evidence="1">The sequence shown here is derived from an EMBL/GenBank/DDBJ whole genome shotgun (WGS) entry which is preliminary data.</text>
</comment>
<proteinExistence type="predicted"/>
<evidence type="ECO:0000313" key="1">
    <source>
        <dbReference type="EMBL" id="KAI2386118.1"/>
    </source>
</evidence>
<reference evidence="1" key="1">
    <citation type="journal article" date="2022" name="bioRxiv">
        <title>Population genetic analysis of Ophidiomyces ophidiicola, the causative agent of snake fungal disease, indicates recent introductions to the USA.</title>
        <authorList>
            <person name="Ladner J.T."/>
            <person name="Palmer J.M."/>
            <person name="Ettinger C.L."/>
            <person name="Stajich J.E."/>
            <person name="Farrell T.M."/>
            <person name="Glorioso B.M."/>
            <person name="Lawson B."/>
            <person name="Price S.J."/>
            <person name="Stengle A.G."/>
            <person name="Grear D.A."/>
            <person name="Lorch J.M."/>
        </authorList>
    </citation>
    <scope>NUCLEOTIDE SEQUENCE</scope>
    <source>
        <strain evidence="1">NWHC 24266-5</strain>
    </source>
</reference>